<keyword evidence="4 8" id="KW-1133">Transmembrane helix</keyword>
<sequence>METEILERLMMAMWGSTFLMVAAIPLLANKWKAWAGIVAIIINAGVSTAGAWMALGGSPITFALYGGQLMGHITVSIDVLTAWFLLIINFITLMAAWYGVGYVKKQTLTSAQTSFHWILIVILHLSMNWICVLRHSLAFILAWEMMSLSSMLLLVVHQQKAMTIKTAIHYLVQMHLSGAFITIGFIWVWVQTGSMEFDALANYFQTHGNVSLFIIMLIGFGLKAEFVPLHGKVPHVYPTAMPHVAAILSGVMVKMGIYGILRMAGYLATDHLLLGEIVLSLSLLTGLYGIIYAAVHRDYMRMLAYCTIENVGIIGMGIGMGLIGQGLGNPILYYLGYGGALLHVLNHSLYKSLLFLTTGNVSQATQTTDMDRLGGLMKQMPQTGWLFLAGALAIGGLPPFNGFMSEFMIYSGLLNGLRLDAIEQSCLFVAALGCLSIIGGISVLTFTKSFGTIFLGQRRTAYSEAAEMTPGMLLPSYLILAVMAGIVVLAPLCIRMMTPAFATSKLPSESVLHPTVDLLTHISTYTALFGGIVLTVWVVRRRQQRHQPIATGPTWGCAYTVPGSKLQYTGKSFAKTLGKIFNFIVIEKKNHPMPARATIYPRKRKYSSYYLDLAEHRVLNVVTSRLVYLFNYLKFIQNGHTQSYVLYGIVFILAIFLLSIFNLSA</sequence>
<dbReference type="GO" id="GO:0005886">
    <property type="term" value="C:plasma membrane"/>
    <property type="evidence" value="ECO:0007669"/>
    <property type="project" value="UniProtKB-SubCell"/>
</dbReference>
<feature type="transmembrane region" description="Helical" evidence="8">
    <location>
        <begin position="477"/>
        <end position="498"/>
    </location>
</feature>
<feature type="transmembrane region" description="Helical" evidence="8">
    <location>
        <begin position="241"/>
        <end position="261"/>
    </location>
</feature>
<dbReference type="GO" id="GO:0042773">
    <property type="term" value="P:ATP synthesis coupled electron transport"/>
    <property type="evidence" value="ECO:0007669"/>
    <property type="project" value="InterPro"/>
</dbReference>
<dbReference type="GO" id="GO:0008137">
    <property type="term" value="F:NADH dehydrogenase (ubiquinone) activity"/>
    <property type="evidence" value="ECO:0007669"/>
    <property type="project" value="InterPro"/>
</dbReference>
<feature type="transmembrane region" description="Helical" evidence="8">
    <location>
        <begin position="75"/>
        <end position="101"/>
    </location>
</feature>
<comment type="subcellular location">
    <subcellularLocation>
        <location evidence="1">Cell membrane</location>
        <topology evidence="1">Multi-pass membrane protein</topology>
    </subcellularLocation>
    <subcellularLocation>
        <location evidence="7">Membrane</location>
        <topology evidence="7">Multi-pass membrane protein</topology>
    </subcellularLocation>
</comment>
<gene>
    <name evidence="10" type="ORF">LX69_01608</name>
</gene>
<evidence type="ECO:0000256" key="1">
    <source>
        <dbReference type="ARBA" id="ARBA00004651"/>
    </source>
</evidence>
<evidence type="ECO:0000256" key="2">
    <source>
        <dbReference type="ARBA" id="ARBA00022475"/>
    </source>
</evidence>
<keyword evidence="11" id="KW-1185">Reference proteome</keyword>
<keyword evidence="6 8" id="KW-0472">Membrane</keyword>
<comment type="caution">
    <text evidence="10">The sequence shown here is derived from an EMBL/GenBank/DDBJ whole genome shotgun (WGS) entry which is preliminary data.</text>
</comment>
<dbReference type="OrthoDB" id="9807568at2"/>
<proteinExistence type="predicted"/>
<evidence type="ECO:0000256" key="6">
    <source>
        <dbReference type="ARBA" id="ARBA00023136"/>
    </source>
</evidence>
<organism evidence="10 11">
    <name type="scientific">Breznakibacter xylanolyticus</name>
    <dbReference type="NCBI Taxonomy" id="990"/>
    <lineage>
        <taxon>Bacteria</taxon>
        <taxon>Pseudomonadati</taxon>
        <taxon>Bacteroidota</taxon>
        <taxon>Bacteroidia</taxon>
        <taxon>Marinilabiliales</taxon>
        <taxon>Marinilabiliaceae</taxon>
        <taxon>Breznakibacter</taxon>
    </lineage>
</organism>
<name>A0A2W7NCF4_9BACT</name>
<evidence type="ECO:0000256" key="4">
    <source>
        <dbReference type="ARBA" id="ARBA00022989"/>
    </source>
</evidence>
<keyword evidence="5" id="KW-0560">Oxidoreductase</keyword>
<feature type="transmembrane region" description="Helical" evidence="8">
    <location>
        <begin position="518"/>
        <end position="539"/>
    </location>
</feature>
<dbReference type="AlphaFoldDB" id="A0A2W7NCF4"/>
<feature type="transmembrane region" description="Helical" evidence="8">
    <location>
        <begin position="168"/>
        <end position="190"/>
    </location>
</feature>
<dbReference type="PANTHER" id="PTHR42682:SF3">
    <property type="entry name" value="FORMATE HYDROGENLYASE SUBUNIT 3-RELATED"/>
    <property type="match status" value="1"/>
</dbReference>
<dbReference type="Pfam" id="PF00361">
    <property type="entry name" value="Proton_antipo_M"/>
    <property type="match status" value="1"/>
</dbReference>
<feature type="domain" description="NADH:quinone oxidoreductase/Mrp antiporter transmembrane" evidence="9">
    <location>
        <begin position="137"/>
        <end position="414"/>
    </location>
</feature>
<feature type="transmembrane region" description="Helical" evidence="8">
    <location>
        <begin position="136"/>
        <end position="156"/>
    </location>
</feature>
<dbReference type="Proteomes" id="UP000249239">
    <property type="component" value="Unassembled WGS sequence"/>
</dbReference>
<dbReference type="GO" id="GO:0016491">
    <property type="term" value="F:oxidoreductase activity"/>
    <property type="evidence" value="ECO:0007669"/>
    <property type="project" value="UniProtKB-KW"/>
</dbReference>
<feature type="transmembrane region" description="Helical" evidence="8">
    <location>
        <begin position="430"/>
        <end position="456"/>
    </location>
</feature>
<dbReference type="InterPro" id="IPR003918">
    <property type="entry name" value="NADH_UbQ_OxRdtase"/>
</dbReference>
<dbReference type="EMBL" id="QKZK01000010">
    <property type="protein sequence ID" value="PZX17293.1"/>
    <property type="molecule type" value="Genomic_DNA"/>
</dbReference>
<evidence type="ECO:0000313" key="11">
    <source>
        <dbReference type="Proteomes" id="UP000249239"/>
    </source>
</evidence>
<feature type="transmembrane region" description="Helical" evidence="8">
    <location>
        <begin position="113"/>
        <end position="130"/>
    </location>
</feature>
<accession>A0A2W7NCF4</accession>
<evidence type="ECO:0000256" key="3">
    <source>
        <dbReference type="ARBA" id="ARBA00022692"/>
    </source>
</evidence>
<feature type="transmembrane region" description="Helical" evidence="8">
    <location>
        <begin position="302"/>
        <end position="325"/>
    </location>
</feature>
<feature type="transmembrane region" description="Helical" evidence="8">
    <location>
        <begin position="12"/>
        <end position="28"/>
    </location>
</feature>
<reference evidence="10 11" key="1">
    <citation type="submission" date="2018-06" db="EMBL/GenBank/DDBJ databases">
        <title>Genomic Encyclopedia of Archaeal and Bacterial Type Strains, Phase II (KMG-II): from individual species to whole genera.</title>
        <authorList>
            <person name="Goeker M."/>
        </authorList>
    </citation>
    <scope>NUCLEOTIDE SEQUENCE [LARGE SCALE GENOMIC DNA]</scope>
    <source>
        <strain evidence="10 11">DSM 6779</strain>
    </source>
</reference>
<keyword evidence="2" id="KW-1003">Cell membrane</keyword>
<dbReference type="PRINTS" id="PR01437">
    <property type="entry name" value="NUOXDRDTASE4"/>
</dbReference>
<protein>
    <recommendedName>
        <fullName evidence="9">NADH:quinone oxidoreductase/Mrp antiporter transmembrane domain-containing protein</fullName>
    </recommendedName>
</protein>
<feature type="transmembrane region" description="Helical" evidence="8">
    <location>
        <begin position="644"/>
        <end position="663"/>
    </location>
</feature>
<dbReference type="RefSeq" id="WP_111445283.1">
    <property type="nucleotide sequence ID" value="NZ_QKZK01000010.1"/>
</dbReference>
<feature type="transmembrane region" description="Helical" evidence="8">
    <location>
        <begin position="331"/>
        <end position="350"/>
    </location>
</feature>
<dbReference type="InterPro" id="IPR001750">
    <property type="entry name" value="ND/Mrp_TM"/>
</dbReference>
<feature type="transmembrane region" description="Helical" evidence="8">
    <location>
        <begin position="385"/>
        <end position="410"/>
    </location>
</feature>
<evidence type="ECO:0000256" key="5">
    <source>
        <dbReference type="ARBA" id="ARBA00023002"/>
    </source>
</evidence>
<feature type="transmembrane region" description="Helical" evidence="8">
    <location>
        <begin position="273"/>
        <end position="295"/>
    </location>
</feature>
<feature type="transmembrane region" description="Helical" evidence="8">
    <location>
        <begin position="210"/>
        <end position="229"/>
    </location>
</feature>
<keyword evidence="3 7" id="KW-0812">Transmembrane</keyword>
<evidence type="ECO:0000259" key="9">
    <source>
        <dbReference type="Pfam" id="PF00361"/>
    </source>
</evidence>
<evidence type="ECO:0000256" key="8">
    <source>
        <dbReference type="SAM" id="Phobius"/>
    </source>
</evidence>
<dbReference type="PANTHER" id="PTHR42682">
    <property type="entry name" value="HYDROGENASE-4 COMPONENT F"/>
    <property type="match status" value="1"/>
</dbReference>
<dbReference type="InterPro" id="IPR052175">
    <property type="entry name" value="ComplexI-like_HydComp"/>
</dbReference>
<evidence type="ECO:0000256" key="7">
    <source>
        <dbReference type="RuleBase" id="RU000320"/>
    </source>
</evidence>
<evidence type="ECO:0000313" key="10">
    <source>
        <dbReference type="EMBL" id="PZX17293.1"/>
    </source>
</evidence>
<feature type="transmembrane region" description="Helical" evidence="8">
    <location>
        <begin position="35"/>
        <end position="55"/>
    </location>
</feature>